<gene>
    <name evidence="1" type="ORF">JI75_00085</name>
</gene>
<dbReference type="AlphaFoldDB" id="A0A0A8B1G8"/>
<keyword evidence="2" id="KW-1185">Reference proteome</keyword>
<dbReference type="RefSeq" id="WP_039687828.1">
    <property type="nucleotide sequence ID" value="NZ_CP009302.1"/>
</dbReference>
<dbReference type="EMBL" id="CP009302">
    <property type="protein sequence ID" value="AJC11341.1"/>
    <property type="molecule type" value="Genomic_DNA"/>
</dbReference>
<dbReference type="PANTHER" id="PTHR38659">
    <property type="entry name" value="METAL-DEPENDENT PHOSPHOHYDROLASE"/>
    <property type="match status" value="1"/>
</dbReference>
<dbReference type="SUPFAM" id="SSF109604">
    <property type="entry name" value="HD-domain/PDEase-like"/>
    <property type="match status" value="1"/>
</dbReference>
<evidence type="ECO:0000313" key="1">
    <source>
        <dbReference type="EMBL" id="AJC11341.1"/>
    </source>
</evidence>
<keyword evidence="1" id="KW-0378">Hydrolase</keyword>
<organism evidence="1 2">
    <name type="scientific">Berryella intestinalis</name>
    <dbReference type="NCBI Taxonomy" id="1531429"/>
    <lineage>
        <taxon>Bacteria</taxon>
        <taxon>Bacillati</taxon>
        <taxon>Actinomycetota</taxon>
        <taxon>Coriobacteriia</taxon>
        <taxon>Eggerthellales</taxon>
        <taxon>Eggerthellaceae</taxon>
        <taxon>Berryella</taxon>
    </lineage>
</organism>
<dbReference type="PANTHER" id="PTHR38659:SF2">
    <property type="entry name" value="HDIG DOMAIN PROTEIN"/>
    <property type="match status" value="1"/>
</dbReference>
<accession>A0A0A8B1G8</accession>
<dbReference type="KEGG" id="cbac:JI75_00085"/>
<dbReference type="GO" id="GO:0016787">
    <property type="term" value="F:hydrolase activity"/>
    <property type="evidence" value="ECO:0007669"/>
    <property type="project" value="UniProtKB-KW"/>
</dbReference>
<proteinExistence type="predicted"/>
<protein>
    <submittedName>
        <fullName evidence="1">HD family phosphohydrolase</fullName>
    </submittedName>
</protein>
<name>A0A0A8B1G8_9ACTN</name>
<evidence type="ECO:0000313" key="2">
    <source>
        <dbReference type="Proteomes" id="UP000031121"/>
    </source>
</evidence>
<reference evidence="2" key="1">
    <citation type="submission" date="2014-08" db="EMBL/GenBank/DDBJ databases">
        <title>Coriobacteriaceae sp. complete genome.</title>
        <authorList>
            <person name="Looft T."/>
            <person name="Bayles D.O."/>
            <person name="Stanton T.B."/>
        </authorList>
    </citation>
    <scope>NUCLEOTIDE SEQUENCE [LARGE SCALE GENOMIC DNA]</scope>
    <source>
        <strain evidence="2">68-1-3</strain>
    </source>
</reference>
<sequence>MAELKTNLTREQAFDLLKRYNEDPYHIEHGETLERLMRYYSQIHDPENVEFWGQVGLLHDLDWEVCQDDALHTVKAAEILEAEGADPALARAIQTHNSDVNPELPSPDHKMEKVLFAIDELSGLINACVRMRPSGSVQDFETSSLKKKFKNKKFAAGCDREVIRYGAEINGMELDELFDSVIEATKATDPHREAWLAEHPEV</sequence>
<dbReference type="HOGENOM" id="CLU_090635_1_1_11"/>
<reference evidence="1 2" key="2">
    <citation type="journal article" date="2015" name="Genome Announc.">
        <title>Complete Genome Sequence of Coriobacteriaceae Strain 68-1-3, a Novel Mucus-Degrading Isolate from the Swine Intestinal Tract.</title>
        <authorList>
            <person name="Looft T."/>
            <person name="Bayles D.O."/>
            <person name="Alt D.P."/>
            <person name="Stanton T.B."/>
        </authorList>
    </citation>
    <scope>NUCLEOTIDE SEQUENCE [LARGE SCALE GENOMIC DNA]</scope>
    <source>
        <strain evidence="1 2">68-1-3</strain>
    </source>
</reference>
<dbReference type="OrthoDB" id="9801160at2"/>
<dbReference type="Proteomes" id="UP000031121">
    <property type="component" value="Chromosome"/>
</dbReference>